<keyword evidence="9" id="KW-1015">Disulfide bond</keyword>
<feature type="domain" description="EGF-like" evidence="13">
    <location>
        <begin position="493"/>
        <end position="533"/>
    </location>
</feature>
<dbReference type="VEuPathDB" id="VectorBase:LLOJ009519"/>
<reference evidence="15" key="3">
    <citation type="submission" date="2020-05" db="UniProtKB">
        <authorList>
            <consortium name="EnsemblMetazoa"/>
        </authorList>
    </citation>
    <scope>IDENTIFICATION</scope>
    <source>
        <strain evidence="15">Jacobina</strain>
    </source>
</reference>
<comment type="caution">
    <text evidence="11">Lacks conserved residue(s) required for the propagation of feature annotation.</text>
</comment>
<dbReference type="Pfam" id="PF22914">
    <property type="entry name" value="Fibulin_C"/>
    <property type="match status" value="1"/>
</dbReference>
<dbReference type="InterPro" id="IPR018097">
    <property type="entry name" value="EGF_Ca-bd_CS"/>
</dbReference>
<keyword evidence="7" id="KW-0677">Repeat</keyword>
<dbReference type="Pfam" id="PF07645">
    <property type="entry name" value="EGF_CA"/>
    <property type="match status" value="6"/>
</dbReference>
<dbReference type="InterPro" id="IPR001881">
    <property type="entry name" value="EGF-like_Ca-bd_dom"/>
</dbReference>
<evidence type="ECO:0000313" key="15">
    <source>
        <dbReference type="EnsemblMetazoa" id="LLOJ009519-PA"/>
    </source>
</evidence>
<keyword evidence="16" id="KW-1185">Reference proteome</keyword>
<keyword evidence="4" id="KW-0272">Extracellular matrix</keyword>
<dbReference type="PANTHER" id="PTHR24034:SF89">
    <property type="entry name" value="COMPLEMENT COMPONENT C1Q RECEPTOR"/>
    <property type="match status" value="1"/>
</dbReference>
<dbReference type="InterPro" id="IPR026823">
    <property type="entry name" value="cEGF"/>
</dbReference>
<evidence type="ECO:0000256" key="12">
    <source>
        <dbReference type="SAM" id="SignalP"/>
    </source>
</evidence>
<sequence>MLLLFLLTLLAPLAHGALDDTMRLCCHVGKEWAVEGSNCTGASLPADIPVELRGVCLSTVEICCVRQQRDLQCIGGQAAAKRGATCRDALPGIPEAAYYRDCCESCKIGLVTVTLAPECSPFGFGSPWDEVYEACCAEAAAVNASAACASAACHHICITTGESYTCRCHPGFVLTQDGHSCSVANSTHPQCDEGYAWDTKSNQCIDIDECADEARCPPPAACHNTPGSFTCEPATSEACAMGFKRLGSKCVDVNECETDRDACDANQICTNEIGGFRCDCRTGFILDPVTNACIDINECQINNHECLETQRCDNTIGSYTCIRLQSCGTGYTLNAGTGNCDDDDECILGTHNCEHPYECKNTKGSFRCEVPRVTSSPYRHHPPYSMQGIHNTICGVGYRADATGRCLDIDECSEGLASCSPDQICRNKPGGYVCYCPPGHFLGKTRQCEDIDECASAGTCPTNSRCYNTPGSFRCDCAPGFTSGPGARPICVDVDECAQQQGLCHQRCVNYWGAYKCACDLGYKLAPDNRTCLDVDECETSRSYELCVGNCENTPGSYMCSCPRGYTLGEDKRSCLDIDECATGAACRGYNEICTNIRGGFRCHPVQCPPGYAVDSERRNRCKRLSLLCDRDDLECFTRPSSYSYNFITLVANMSVPPAGRALFNLKGPNWYDNIDFFLRVVRVDAPAGIQPATDGSFSLRKMHNEALLSLVEALQGPQDVELELSMTVYKDHLPGGSNIAKIFIFVSEYTF</sequence>
<keyword evidence="5 11" id="KW-0245">EGF-like domain</keyword>
<evidence type="ECO:0000256" key="5">
    <source>
        <dbReference type="ARBA" id="ARBA00022536"/>
    </source>
</evidence>
<evidence type="ECO:0000313" key="14">
    <source>
        <dbReference type="EMBL" id="MBC1173839.1"/>
    </source>
</evidence>
<evidence type="ECO:0000313" key="16">
    <source>
        <dbReference type="Proteomes" id="UP000092461"/>
    </source>
</evidence>
<comment type="subcellular location">
    <subcellularLocation>
        <location evidence="1">Secreted</location>
        <location evidence="1">Extracellular space</location>
        <location evidence="1">Extracellular matrix</location>
    </subcellularLocation>
</comment>
<feature type="domain" description="EGF-like" evidence="13">
    <location>
        <begin position="252"/>
        <end position="287"/>
    </location>
</feature>
<comment type="similarity">
    <text evidence="2">Belongs to the fibulin family.</text>
</comment>
<evidence type="ECO:0000256" key="11">
    <source>
        <dbReference type="PROSITE-ProRule" id="PRU00076"/>
    </source>
</evidence>
<dbReference type="SMART" id="SM00181">
    <property type="entry name" value="EGF"/>
    <property type="match status" value="9"/>
</dbReference>
<feature type="chain" id="PRO_5044555559" evidence="12">
    <location>
        <begin position="17"/>
        <end position="752"/>
    </location>
</feature>
<keyword evidence="6 12" id="KW-0732">Signal</keyword>
<evidence type="ECO:0000256" key="10">
    <source>
        <dbReference type="ARBA" id="ARBA00023180"/>
    </source>
</evidence>
<evidence type="ECO:0000259" key="13">
    <source>
        <dbReference type="PROSITE" id="PS50026"/>
    </source>
</evidence>
<feature type="domain" description="EGF-like" evidence="13">
    <location>
        <begin position="408"/>
        <end position="449"/>
    </location>
</feature>
<dbReference type="InterPro" id="IPR055088">
    <property type="entry name" value="Fibulin_C"/>
</dbReference>
<dbReference type="CDD" id="cd00054">
    <property type="entry name" value="EGF_CA"/>
    <property type="match status" value="6"/>
</dbReference>
<dbReference type="InterPro" id="IPR049883">
    <property type="entry name" value="NOTCH1_EGF-like"/>
</dbReference>
<dbReference type="PROSITE" id="PS50026">
    <property type="entry name" value="EGF_3"/>
    <property type="match status" value="5"/>
</dbReference>
<dbReference type="SUPFAM" id="SSF57196">
    <property type="entry name" value="EGF/Laminin"/>
    <property type="match status" value="2"/>
</dbReference>
<dbReference type="FunFam" id="2.10.25.10:FF:000014">
    <property type="entry name" value="Latent-transforming growth factor beta-binding protein 3"/>
    <property type="match status" value="2"/>
</dbReference>
<dbReference type="FunFam" id="2.10.25.10:FF:000240">
    <property type="entry name" value="Vitamin K-dependent protein S"/>
    <property type="match status" value="1"/>
</dbReference>
<organism evidence="15 16">
    <name type="scientific">Lutzomyia longipalpis</name>
    <name type="common">Sand fly</name>
    <dbReference type="NCBI Taxonomy" id="7200"/>
    <lineage>
        <taxon>Eukaryota</taxon>
        <taxon>Metazoa</taxon>
        <taxon>Ecdysozoa</taxon>
        <taxon>Arthropoda</taxon>
        <taxon>Hexapoda</taxon>
        <taxon>Insecta</taxon>
        <taxon>Pterygota</taxon>
        <taxon>Neoptera</taxon>
        <taxon>Endopterygota</taxon>
        <taxon>Diptera</taxon>
        <taxon>Nematocera</taxon>
        <taxon>Psychodoidea</taxon>
        <taxon>Psychodidae</taxon>
        <taxon>Lutzomyia</taxon>
        <taxon>Lutzomyia</taxon>
    </lineage>
</organism>
<proteinExistence type="inferred from homology"/>
<protein>
    <submittedName>
        <fullName evidence="14">Putative latent-transforming growth factor beta-binding protein 4</fullName>
    </submittedName>
</protein>
<evidence type="ECO:0000256" key="1">
    <source>
        <dbReference type="ARBA" id="ARBA00004498"/>
    </source>
</evidence>
<feature type="domain" description="EGF-like" evidence="13">
    <location>
        <begin position="534"/>
        <end position="576"/>
    </location>
</feature>
<dbReference type="Gene3D" id="2.10.25.10">
    <property type="entry name" value="Laminin"/>
    <property type="match status" value="10"/>
</dbReference>
<dbReference type="InterPro" id="IPR009030">
    <property type="entry name" value="Growth_fac_rcpt_cys_sf"/>
</dbReference>
<feature type="domain" description="EGF-like" evidence="13">
    <location>
        <begin position="450"/>
        <end position="492"/>
    </location>
</feature>
<evidence type="ECO:0000256" key="9">
    <source>
        <dbReference type="ARBA" id="ARBA00023157"/>
    </source>
</evidence>
<dbReference type="PROSITE" id="PS01186">
    <property type="entry name" value="EGF_2"/>
    <property type="match status" value="3"/>
</dbReference>
<evidence type="ECO:0000256" key="8">
    <source>
        <dbReference type="ARBA" id="ARBA00022837"/>
    </source>
</evidence>
<dbReference type="AlphaFoldDB" id="A0A1B0CWY4"/>
<keyword evidence="3" id="KW-0964">Secreted</keyword>
<dbReference type="SUPFAM" id="SSF57184">
    <property type="entry name" value="Growth factor receptor domain"/>
    <property type="match status" value="3"/>
</dbReference>
<evidence type="ECO:0000256" key="2">
    <source>
        <dbReference type="ARBA" id="ARBA00006127"/>
    </source>
</evidence>
<dbReference type="FunFam" id="2.10.25.10:FF:000139">
    <property type="entry name" value="Fibulin-1"/>
    <property type="match status" value="1"/>
</dbReference>
<dbReference type="Pfam" id="PF12662">
    <property type="entry name" value="cEGF"/>
    <property type="match status" value="2"/>
</dbReference>
<reference evidence="16" key="1">
    <citation type="submission" date="2012-05" db="EMBL/GenBank/DDBJ databases">
        <title>Whole Genome Assembly of Lutzomyia longipalpis.</title>
        <authorList>
            <person name="Richards S."/>
            <person name="Qu C."/>
            <person name="Dillon R."/>
            <person name="Worley K."/>
            <person name="Scherer S."/>
            <person name="Batterton M."/>
            <person name="Taylor A."/>
            <person name="Hawes A."/>
            <person name="Hernandez B."/>
            <person name="Kovar C."/>
            <person name="Mandapat C."/>
            <person name="Pham C."/>
            <person name="Qu C."/>
            <person name="Jing C."/>
            <person name="Bess C."/>
            <person name="Bandaranaike D."/>
            <person name="Ngo D."/>
            <person name="Ongeri F."/>
            <person name="Arias F."/>
            <person name="Lara F."/>
            <person name="Weissenberger G."/>
            <person name="Kamau G."/>
            <person name="Han H."/>
            <person name="Shen H."/>
            <person name="Dinh H."/>
            <person name="Khalil I."/>
            <person name="Jones J."/>
            <person name="Shafer J."/>
            <person name="Jayaseelan J."/>
            <person name="Quiroz J."/>
            <person name="Blankenburg K."/>
            <person name="Nguyen L."/>
            <person name="Jackson L."/>
            <person name="Francisco L."/>
            <person name="Tang L.-Y."/>
            <person name="Pu L.-L."/>
            <person name="Perales L."/>
            <person name="Lorensuhewa L."/>
            <person name="Munidasa M."/>
            <person name="Coyle M."/>
            <person name="Taylor M."/>
            <person name="Puazo M."/>
            <person name="Firestine M."/>
            <person name="Scheel M."/>
            <person name="Javaid M."/>
            <person name="Wang M."/>
            <person name="Li M."/>
            <person name="Tabassum N."/>
            <person name="Saada N."/>
            <person name="Osuji N."/>
            <person name="Aqrawi P."/>
            <person name="Fu Q."/>
            <person name="Thornton R."/>
            <person name="Raj R."/>
            <person name="Goodspeed R."/>
            <person name="Mata R."/>
            <person name="Najjar R."/>
            <person name="Gubbala S."/>
            <person name="Lee S."/>
            <person name="Denson S."/>
            <person name="Patil S."/>
            <person name="Macmil S."/>
            <person name="Qi S."/>
            <person name="Matskevitch T."/>
            <person name="Palculict T."/>
            <person name="Mathew T."/>
            <person name="Vee V."/>
            <person name="Velamala V."/>
            <person name="Korchina V."/>
            <person name="Cai W."/>
            <person name="Liu W."/>
            <person name="Dai W."/>
            <person name="Zou X."/>
            <person name="Zhu Y."/>
            <person name="Zhang Y."/>
            <person name="Wu Y.-Q."/>
            <person name="Xin Y."/>
            <person name="Nazarath L."/>
            <person name="Kovar C."/>
            <person name="Han Y."/>
            <person name="Muzny D."/>
            <person name="Gibbs R."/>
        </authorList>
    </citation>
    <scope>NUCLEOTIDE SEQUENCE [LARGE SCALE GENOMIC DNA]</scope>
    <source>
        <strain evidence="16">Jacobina</strain>
    </source>
</reference>
<feature type="signal peptide" evidence="12">
    <location>
        <begin position="1"/>
        <end position="16"/>
    </location>
</feature>
<evidence type="ECO:0000256" key="3">
    <source>
        <dbReference type="ARBA" id="ARBA00022525"/>
    </source>
</evidence>
<name>A0A1B0CWY4_LUTLO</name>
<dbReference type="GO" id="GO:0005509">
    <property type="term" value="F:calcium ion binding"/>
    <property type="evidence" value="ECO:0007669"/>
    <property type="project" value="InterPro"/>
</dbReference>
<dbReference type="EMBL" id="AJWK01032967">
    <property type="status" value="NOT_ANNOTATED_CDS"/>
    <property type="molecule type" value="Genomic_DNA"/>
</dbReference>
<dbReference type="EMBL" id="GITU01005136">
    <property type="protein sequence ID" value="MBC1173839.1"/>
    <property type="molecule type" value="Transcribed_RNA"/>
</dbReference>
<dbReference type="InterPro" id="IPR000152">
    <property type="entry name" value="EGF-type_Asp/Asn_hydroxyl_site"/>
</dbReference>
<dbReference type="PROSITE" id="PS01187">
    <property type="entry name" value="EGF_CA"/>
    <property type="match status" value="3"/>
</dbReference>
<keyword evidence="10" id="KW-0325">Glycoprotein</keyword>
<dbReference type="Proteomes" id="UP000092461">
    <property type="component" value="Unassembled WGS sequence"/>
</dbReference>
<evidence type="ECO:0000256" key="4">
    <source>
        <dbReference type="ARBA" id="ARBA00022530"/>
    </source>
</evidence>
<dbReference type="VEuPathDB" id="VectorBase:LLONM1_003035"/>
<reference evidence="14" key="2">
    <citation type="journal article" date="2020" name="BMC">
        <title>Leishmania infection induces a limited differential gene expression in the sand fly midgut.</title>
        <authorList>
            <person name="Coutinho-Abreu I.V."/>
            <person name="Serafim T.D."/>
            <person name="Meneses C."/>
            <person name="Kamhawi S."/>
            <person name="Oliveira F."/>
            <person name="Valenzuela J.G."/>
        </authorList>
    </citation>
    <scope>NUCLEOTIDE SEQUENCE</scope>
    <source>
        <strain evidence="14">Jacobina</strain>
        <tissue evidence="14">Midgut</tissue>
    </source>
</reference>
<dbReference type="PANTHER" id="PTHR24034">
    <property type="entry name" value="EGF-LIKE DOMAIN-CONTAINING PROTEIN"/>
    <property type="match status" value="1"/>
</dbReference>
<keyword evidence="8" id="KW-0106">Calcium</keyword>
<evidence type="ECO:0000256" key="7">
    <source>
        <dbReference type="ARBA" id="ARBA00022737"/>
    </source>
</evidence>
<dbReference type="InterPro" id="IPR050751">
    <property type="entry name" value="ECM_structural_protein"/>
</dbReference>
<dbReference type="PROSITE" id="PS00010">
    <property type="entry name" value="ASX_HYDROXYL"/>
    <property type="match status" value="5"/>
</dbReference>
<dbReference type="SMART" id="SM00179">
    <property type="entry name" value="EGF_CA"/>
    <property type="match status" value="9"/>
</dbReference>
<evidence type="ECO:0000256" key="6">
    <source>
        <dbReference type="ARBA" id="ARBA00022729"/>
    </source>
</evidence>
<dbReference type="InterPro" id="IPR000742">
    <property type="entry name" value="EGF"/>
</dbReference>
<dbReference type="EnsemblMetazoa" id="LLOJ009519-RA">
    <property type="protein sequence ID" value="LLOJ009519-PA"/>
    <property type="gene ID" value="LLOJ009519"/>
</dbReference>
<accession>A0A1B0CWY4</accession>